<comment type="caution">
    <text evidence="1">The sequence shown here is derived from an EMBL/GenBank/DDBJ whole genome shotgun (WGS) entry which is preliminary data.</text>
</comment>
<organism evidence="1">
    <name type="scientific">marine sediment metagenome</name>
    <dbReference type="NCBI Taxonomy" id="412755"/>
    <lineage>
        <taxon>unclassified sequences</taxon>
        <taxon>metagenomes</taxon>
        <taxon>ecological metagenomes</taxon>
    </lineage>
</organism>
<evidence type="ECO:0000313" key="1">
    <source>
        <dbReference type="EMBL" id="KKL61977.1"/>
    </source>
</evidence>
<protein>
    <submittedName>
        <fullName evidence="1">Uncharacterized protein</fullName>
    </submittedName>
</protein>
<sequence length="81" mass="8765">MTVAWTVTPPSVKLSVEATRILYRGLGTTVTQLDGLKLDADSIYALGIIKRFAAVTGVRDELDEIVAAIHEHESVTLKVEA</sequence>
<dbReference type="AlphaFoldDB" id="A0A0F9GFQ5"/>
<accession>A0A0F9GFQ5</accession>
<gene>
    <name evidence="1" type="ORF">LCGC14_2189870</name>
</gene>
<reference evidence="1" key="1">
    <citation type="journal article" date="2015" name="Nature">
        <title>Complex archaea that bridge the gap between prokaryotes and eukaryotes.</title>
        <authorList>
            <person name="Spang A."/>
            <person name="Saw J.H."/>
            <person name="Jorgensen S.L."/>
            <person name="Zaremba-Niedzwiedzka K."/>
            <person name="Martijn J."/>
            <person name="Lind A.E."/>
            <person name="van Eijk R."/>
            <person name="Schleper C."/>
            <person name="Guy L."/>
            <person name="Ettema T.J."/>
        </authorList>
    </citation>
    <scope>NUCLEOTIDE SEQUENCE</scope>
</reference>
<name>A0A0F9GFQ5_9ZZZZ</name>
<dbReference type="EMBL" id="LAZR01028641">
    <property type="protein sequence ID" value="KKL61977.1"/>
    <property type="molecule type" value="Genomic_DNA"/>
</dbReference>
<proteinExistence type="predicted"/>